<dbReference type="InterPro" id="IPR020845">
    <property type="entry name" value="AMP-binding_CS"/>
</dbReference>
<keyword evidence="5" id="KW-0067">ATP-binding</keyword>
<evidence type="ECO:0000256" key="4">
    <source>
        <dbReference type="ARBA" id="ARBA00022741"/>
    </source>
</evidence>
<dbReference type="CDD" id="cd17630">
    <property type="entry name" value="OSB_MenE-like"/>
    <property type="match status" value="1"/>
</dbReference>
<dbReference type="InterPro" id="IPR010192">
    <property type="entry name" value="MenE"/>
</dbReference>
<dbReference type="NCBIfam" id="NF006539">
    <property type="entry name" value="PRK09029.1"/>
    <property type="match status" value="1"/>
</dbReference>
<keyword evidence="2" id="KW-0474">Menaquinone biosynthesis</keyword>
<evidence type="ECO:0000259" key="6">
    <source>
        <dbReference type="Pfam" id="PF00501"/>
    </source>
</evidence>
<comment type="caution">
    <text evidence="7">The sequence shown here is derived from an EMBL/GenBank/DDBJ whole genome shotgun (WGS) entry which is preliminary data.</text>
</comment>
<evidence type="ECO:0000313" key="7">
    <source>
        <dbReference type="EMBL" id="EIJ70974.1"/>
    </source>
</evidence>
<dbReference type="NCBIfam" id="TIGR01923">
    <property type="entry name" value="menE"/>
    <property type="match status" value="1"/>
</dbReference>
<comment type="similarity">
    <text evidence="1">Belongs to the ATP-dependent AMP-binding enzyme family.</text>
</comment>
<proteinExistence type="inferred from homology"/>
<dbReference type="InterPro" id="IPR045851">
    <property type="entry name" value="AMP-bd_C_sf"/>
</dbReference>
<evidence type="ECO:0000256" key="5">
    <source>
        <dbReference type="ARBA" id="ARBA00022840"/>
    </source>
</evidence>
<dbReference type="EMBL" id="AJSW01000025">
    <property type="protein sequence ID" value="EIJ70974.1"/>
    <property type="molecule type" value="Genomic_DNA"/>
</dbReference>
<accession>A0ABN0F0M9</accession>
<dbReference type="Gene3D" id="3.40.50.12780">
    <property type="entry name" value="N-terminal domain of ligase-like"/>
    <property type="match status" value="1"/>
</dbReference>
<dbReference type="InterPro" id="IPR000873">
    <property type="entry name" value="AMP-dep_synth/lig_dom"/>
</dbReference>
<evidence type="ECO:0000256" key="2">
    <source>
        <dbReference type="ARBA" id="ARBA00022428"/>
    </source>
</evidence>
<dbReference type="PROSITE" id="PS00455">
    <property type="entry name" value="AMP_BINDING"/>
    <property type="match status" value="1"/>
</dbReference>
<dbReference type="Pfam" id="PF00501">
    <property type="entry name" value="AMP-binding"/>
    <property type="match status" value="1"/>
</dbReference>
<name>A0ABN0F0M9_HAEPH</name>
<dbReference type="EC" id="6.2.1.26" evidence="7"/>
<protein>
    <submittedName>
        <fullName evidence="7">O-succinylbenzoate-CoA ligase</fullName>
        <ecNumber evidence="7">6.2.1.26</ecNumber>
    </submittedName>
</protein>
<dbReference type="PANTHER" id="PTHR43201">
    <property type="entry name" value="ACYL-COA SYNTHETASE"/>
    <property type="match status" value="1"/>
</dbReference>
<dbReference type="InterPro" id="IPR042099">
    <property type="entry name" value="ANL_N_sf"/>
</dbReference>
<feature type="domain" description="AMP-dependent synthetase/ligase" evidence="6">
    <location>
        <begin position="46"/>
        <end position="335"/>
    </location>
</feature>
<organism evidence="7 8">
    <name type="scientific">Haemophilus parahaemolyticus HK385</name>
    <dbReference type="NCBI Taxonomy" id="1095744"/>
    <lineage>
        <taxon>Bacteria</taxon>
        <taxon>Pseudomonadati</taxon>
        <taxon>Pseudomonadota</taxon>
        <taxon>Gammaproteobacteria</taxon>
        <taxon>Pasteurellales</taxon>
        <taxon>Pasteurellaceae</taxon>
        <taxon>Haemophilus</taxon>
    </lineage>
</organism>
<dbReference type="RefSeq" id="WP_005706298.1">
    <property type="nucleotide sequence ID" value="NZ_AJSW01000025.1"/>
</dbReference>
<keyword evidence="3 7" id="KW-0436">Ligase</keyword>
<dbReference type="Proteomes" id="UP000003016">
    <property type="component" value="Unassembled WGS sequence"/>
</dbReference>
<dbReference type="GO" id="GO:0008756">
    <property type="term" value="F:o-succinylbenzoate-CoA ligase activity"/>
    <property type="evidence" value="ECO:0007669"/>
    <property type="project" value="UniProtKB-EC"/>
</dbReference>
<gene>
    <name evidence="7" type="primary">menE</name>
    <name evidence="7" type="ORF">HMPREF1050_1022</name>
</gene>
<dbReference type="PANTHER" id="PTHR43201:SF5">
    <property type="entry name" value="MEDIUM-CHAIN ACYL-COA LIGASE ACSF2, MITOCHONDRIAL"/>
    <property type="match status" value="1"/>
</dbReference>
<keyword evidence="8" id="KW-1185">Reference proteome</keyword>
<evidence type="ECO:0000256" key="1">
    <source>
        <dbReference type="ARBA" id="ARBA00006432"/>
    </source>
</evidence>
<evidence type="ECO:0000256" key="3">
    <source>
        <dbReference type="ARBA" id="ARBA00022598"/>
    </source>
</evidence>
<dbReference type="Gene3D" id="3.30.300.30">
    <property type="match status" value="1"/>
</dbReference>
<keyword evidence="4" id="KW-0547">Nucleotide-binding</keyword>
<dbReference type="SUPFAM" id="SSF56801">
    <property type="entry name" value="Acetyl-CoA synthetase-like"/>
    <property type="match status" value="1"/>
</dbReference>
<sequence>MVKSSCFLTACWGNKAGSKASDKVNVEQRTAIVWEKGESRFFPFLPEQICWQDFHYLMAQVANFLSSLPSFSQAQLIGYQGSHRLIGLLSYCAVMALNKKILMLNPAFSSEKTTQLCEQYGTQFLITDQLFTNFDENLTACELPTLDYASPATLTLTSGSSGSPKAVVHSIKNHLANAEGVCELLNFKQGNSWLLSLPLFHVSGQGIVWRWLSQGATLYVNEDKADFFKLLSQVSHASLVPTQLQRYLASEELHKRSKKQTVLLGGAAIPAELVQQAKVQGITTFSGYGMTEMASTICAVKDELDNVGKPLAGREIRLVENEIWVKGNCLALGYWQKNGEIRPLTNAQGWLQTKDLGQWNAQGHLIVKGRLDNMFISGGENIQPEEVEKVLFASGLLRQIFIVPIADVEFGERPVAVVDLLEPFSTQAIEKLQNFATQHLERFKHPICYLPLDENLQQGGIKISRQQLKSEVAVKLGLTRKDNL</sequence>
<evidence type="ECO:0000313" key="8">
    <source>
        <dbReference type="Proteomes" id="UP000003016"/>
    </source>
</evidence>
<dbReference type="GeneID" id="78223642"/>
<reference evidence="7 8" key="1">
    <citation type="submission" date="2012-02" db="EMBL/GenBank/DDBJ databases">
        <authorList>
            <person name="Harkins D.M."/>
            <person name="Madupu R."/>
            <person name="Durkin A.S."/>
            <person name="Torralba M."/>
            <person name="Methe B."/>
            <person name="Sutton G.G."/>
            <person name="Nelson K.E."/>
        </authorList>
    </citation>
    <scope>NUCLEOTIDE SEQUENCE [LARGE SCALE GENOMIC DNA]</scope>
    <source>
        <strain evidence="7 8">HK385</strain>
    </source>
</reference>